<reference evidence="1" key="1">
    <citation type="submission" date="2014-09" db="EMBL/GenBank/DDBJ databases">
        <authorList>
            <person name="Magalhaes I.L.F."/>
            <person name="Oliveira U."/>
            <person name="Santos F.R."/>
            <person name="Vidigal T.H.D.A."/>
            <person name="Brescovit A.D."/>
            <person name="Santos A.J."/>
        </authorList>
    </citation>
    <scope>NUCLEOTIDE SEQUENCE</scope>
    <source>
        <tissue evidence="1">Shoot tissue taken approximately 20 cm above the soil surface</tissue>
    </source>
</reference>
<protein>
    <submittedName>
        <fullName evidence="1">Uncharacterized protein</fullName>
    </submittedName>
</protein>
<organism evidence="1">
    <name type="scientific">Arundo donax</name>
    <name type="common">Giant reed</name>
    <name type="synonym">Donax arundinaceus</name>
    <dbReference type="NCBI Taxonomy" id="35708"/>
    <lineage>
        <taxon>Eukaryota</taxon>
        <taxon>Viridiplantae</taxon>
        <taxon>Streptophyta</taxon>
        <taxon>Embryophyta</taxon>
        <taxon>Tracheophyta</taxon>
        <taxon>Spermatophyta</taxon>
        <taxon>Magnoliopsida</taxon>
        <taxon>Liliopsida</taxon>
        <taxon>Poales</taxon>
        <taxon>Poaceae</taxon>
        <taxon>PACMAD clade</taxon>
        <taxon>Arundinoideae</taxon>
        <taxon>Arundineae</taxon>
        <taxon>Arundo</taxon>
    </lineage>
</organism>
<sequence>MCKSQSRIRENLYRSQCTDR</sequence>
<dbReference type="AlphaFoldDB" id="A0A0A9BR35"/>
<name>A0A0A9BR35_ARUDO</name>
<proteinExistence type="predicted"/>
<dbReference type="EMBL" id="GBRH01231436">
    <property type="protein sequence ID" value="JAD66459.1"/>
    <property type="molecule type" value="Transcribed_RNA"/>
</dbReference>
<accession>A0A0A9BR35</accession>
<reference evidence="1" key="2">
    <citation type="journal article" date="2015" name="Data Brief">
        <title>Shoot transcriptome of the giant reed, Arundo donax.</title>
        <authorList>
            <person name="Barrero R.A."/>
            <person name="Guerrero F.D."/>
            <person name="Moolhuijzen P."/>
            <person name="Goolsby J.A."/>
            <person name="Tidwell J."/>
            <person name="Bellgard S.E."/>
            <person name="Bellgard M.I."/>
        </authorList>
    </citation>
    <scope>NUCLEOTIDE SEQUENCE</scope>
    <source>
        <tissue evidence="1">Shoot tissue taken approximately 20 cm above the soil surface</tissue>
    </source>
</reference>
<evidence type="ECO:0000313" key="1">
    <source>
        <dbReference type="EMBL" id="JAD66459.1"/>
    </source>
</evidence>